<protein>
    <submittedName>
        <fullName evidence="1">Uncharacterized protein</fullName>
    </submittedName>
</protein>
<gene>
    <name evidence="1" type="ORF">CEXT_212721</name>
</gene>
<accession>A0AAV4QHK6</accession>
<evidence type="ECO:0000313" key="2">
    <source>
        <dbReference type="Proteomes" id="UP001054945"/>
    </source>
</evidence>
<dbReference type="EMBL" id="BPLR01006149">
    <property type="protein sequence ID" value="GIY07749.1"/>
    <property type="molecule type" value="Genomic_DNA"/>
</dbReference>
<comment type="caution">
    <text evidence="1">The sequence shown here is derived from an EMBL/GenBank/DDBJ whole genome shotgun (WGS) entry which is preliminary data.</text>
</comment>
<sequence>MSFGLAWGKTTALSGIMGYCRKCSRGGQSTWIACARKIRHTCIEPLLNLLFPLEKWGGQQRTHPEDAD</sequence>
<proteinExistence type="predicted"/>
<organism evidence="1 2">
    <name type="scientific">Caerostris extrusa</name>
    <name type="common">Bark spider</name>
    <name type="synonym">Caerostris bankana</name>
    <dbReference type="NCBI Taxonomy" id="172846"/>
    <lineage>
        <taxon>Eukaryota</taxon>
        <taxon>Metazoa</taxon>
        <taxon>Ecdysozoa</taxon>
        <taxon>Arthropoda</taxon>
        <taxon>Chelicerata</taxon>
        <taxon>Arachnida</taxon>
        <taxon>Araneae</taxon>
        <taxon>Araneomorphae</taxon>
        <taxon>Entelegynae</taxon>
        <taxon>Araneoidea</taxon>
        <taxon>Araneidae</taxon>
        <taxon>Caerostris</taxon>
    </lineage>
</organism>
<keyword evidence="2" id="KW-1185">Reference proteome</keyword>
<reference evidence="1 2" key="1">
    <citation type="submission" date="2021-06" db="EMBL/GenBank/DDBJ databases">
        <title>Caerostris extrusa draft genome.</title>
        <authorList>
            <person name="Kono N."/>
            <person name="Arakawa K."/>
        </authorList>
    </citation>
    <scope>NUCLEOTIDE SEQUENCE [LARGE SCALE GENOMIC DNA]</scope>
</reference>
<dbReference type="AlphaFoldDB" id="A0AAV4QHK6"/>
<evidence type="ECO:0000313" key="1">
    <source>
        <dbReference type="EMBL" id="GIY07749.1"/>
    </source>
</evidence>
<name>A0AAV4QHK6_CAEEX</name>
<dbReference type="Proteomes" id="UP001054945">
    <property type="component" value="Unassembled WGS sequence"/>
</dbReference>